<feature type="transmembrane region" description="Helical" evidence="1">
    <location>
        <begin position="63"/>
        <end position="85"/>
    </location>
</feature>
<accession>A0A542Y7Y6</accession>
<proteinExistence type="predicted"/>
<dbReference type="Proteomes" id="UP000319094">
    <property type="component" value="Unassembled WGS sequence"/>
</dbReference>
<name>A0A542Y7Y6_9MICO</name>
<feature type="transmembrane region" description="Helical" evidence="1">
    <location>
        <begin position="30"/>
        <end position="51"/>
    </location>
</feature>
<gene>
    <name evidence="2" type="ORF">FB468_2140</name>
</gene>
<dbReference type="AlphaFoldDB" id="A0A542Y7Y6"/>
<reference evidence="2 3" key="1">
    <citation type="submission" date="2019-06" db="EMBL/GenBank/DDBJ databases">
        <title>Sequencing the genomes of 1000 actinobacteria strains.</title>
        <authorList>
            <person name="Klenk H.-P."/>
        </authorList>
    </citation>
    <scope>NUCLEOTIDE SEQUENCE [LARGE SCALE GENOMIC DNA]</scope>
    <source>
        <strain evidence="2 3">DSM 8803</strain>
    </source>
</reference>
<evidence type="ECO:0000313" key="3">
    <source>
        <dbReference type="Proteomes" id="UP000319094"/>
    </source>
</evidence>
<keyword evidence="1" id="KW-0472">Membrane</keyword>
<organism evidence="2 3">
    <name type="scientific">Leucobacter komagatae</name>
    <dbReference type="NCBI Taxonomy" id="55969"/>
    <lineage>
        <taxon>Bacteria</taxon>
        <taxon>Bacillati</taxon>
        <taxon>Actinomycetota</taxon>
        <taxon>Actinomycetes</taxon>
        <taxon>Micrococcales</taxon>
        <taxon>Microbacteriaceae</taxon>
        <taxon>Leucobacter</taxon>
    </lineage>
</organism>
<feature type="transmembrane region" description="Helical" evidence="1">
    <location>
        <begin position="109"/>
        <end position="134"/>
    </location>
</feature>
<keyword evidence="1" id="KW-0812">Transmembrane</keyword>
<evidence type="ECO:0000313" key="2">
    <source>
        <dbReference type="EMBL" id="TQL44094.1"/>
    </source>
</evidence>
<keyword evidence="3" id="KW-1185">Reference proteome</keyword>
<comment type="caution">
    <text evidence="2">The sequence shown here is derived from an EMBL/GenBank/DDBJ whole genome shotgun (WGS) entry which is preliminary data.</text>
</comment>
<evidence type="ECO:0000256" key="1">
    <source>
        <dbReference type="SAM" id="Phobius"/>
    </source>
</evidence>
<dbReference type="OrthoDB" id="4965438at2"/>
<protein>
    <submittedName>
        <fullName evidence="2">Uncharacterized protein</fullName>
    </submittedName>
</protein>
<dbReference type="EMBL" id="VFON01000001">
    <property type="protein sequence ID" value="TQL44094.1"/>
    <property type="molecule type" value="Genomic_DNA"/>
</dbReference>
<sequence length="179" mass="19334">MKSVFVTVVGLVLAVWMSAGRWFFGIGGSLTWWYVPAIGLTYAVLLAWVARRMAITERRGRRLGRSVWVTLILSWVCAIGFGFTVPDNVGGELVSIVSHAAGSQFSAEMSIALCNPLGIIAFALAFFALGIAIANGKDPRPEEDELLDAAYGEDGMVPHPLVHEARASQESAQRAPRSE</sequence>
<keyword evidence="1" id="KW-1133">Transmembrane helix</keyword>
<dbReference type="RefSeq" id="WP_141887315.1">
    <property type="nucleotide sequence ID" value="NZ_BAAAUY010000011.1"/>
</dbReference>